<organism evidence="3 5">
    <name type="scientific">Kaistella antarctica</name>
    <dbReference type="NCBI Taxonomy" id="266748"/>
    <lineage>
        <taxon>Bacteria</taxon>
        <taxon>Pseudomonadati</taxon>
        <taxon>Bacteroidota</taxon>
        <taxon>Flavobacteriia</taxon>
        <taxon>Flavobacteriales</taxon>
        <taxon>Weeksellaceae</taxon>
        <taxon>Chryseobacterium group</taxon>
        <taxon>Kaistella</taxon>
    </lineage>
</organism>
<dbReference type="STRING" id="266748.HY04_03090"/>
<dbReference type="EMBL" id="LR134441">
    <property type="protein sequence ID" value="VEH94845.1"/>
    <property type="molecule type" value="Genomic_DNA"/>
</dbReference>
<evidence type="ECO:0000313" key="2">
    <source>
        <dbReference type="EMBL" id="KEY20207.1"/>
    </source>
</evidence>
<evidence type="ECO:0000313" key="4">
    <source>
        <dbReference type="Proteomes" id="UP000028349"/>
    </source>
</evidence>
<proteinExistence type="predicted"/>
<sequence>MKNNIFKHLFLAVTLILGLSSCEDRDIVTVDNVASPIVMDLSANSLILDKNFPGNPALTVTWQSAAYSVPTEISYRIEIAGDKEFAKPYTLATVMGSERAAAFSMLQMNDAAAGIGLAPSVAGKMFMRVVSYLGSGQSLASTSNTTSLMVTPYVLTYPSFYIVGAASYVGWTPEKAQVFYKKDNLSYIYTNLQGGENFRFLGQLAWDGKNYALNTTGTKPENQYFNQWSTNLSKPDGDDENIKFTGTTGVYKVTINATLGVQTIEAKPSVIPTYDFPTIYVVGNIAGNGWSEGNAIPMTTIGDGVYEFTSTLAGDTEFKILGQQSWGDLDWGNISGNGNTGFIGPKGDNGNIKFVGDGGSYKITVNLKGGIYKIIKL</sequence>
<evidence type="ECO:0000313" key="3">
    <source>
        <dbReference type="EMBL" id="VEH94845.1"/>
    </source>
</evidence>
<dbReference type="AlphaFoldDB" id="A0A3S4YFD0"/>
<gene>
    <name evidence="2" type="ORF">HY04_03090</name>
    <name evidence="3" type="ORF">NCTC13489_00010</name>
</gene>
<name>A0A3S4YFD0_9FLAO</name>
<evidence type="ECO:0000259" key="1">
    <source>
        <dbReference type="Pfam" id="PF14292"/>
    </source>
</evidence>
<feature type="domain" description="SusE outer membrane protein" evidence="1">
    <location>
        <begin position="24"/>
        <end position="129"/>
    </location>
</feature>
<dbReference type="RefSeq" id="WP_034717006.1">
    <property type="nucleotide sequence ID" value="NZ_FOIX01000002.1"/>
</dbReference>
<keyword evidence="4" id="KW-1185">Reference proteome</keyword>
<dbReference type="Pfam" id="PF14292">
    <property type="entry name" value="SusE"/>
    <property type="match status" value="1"/>
</dbReference>
<protein>
    <recommendedName>
        <fullName evidence="1">SusE outer membrane protein domain-containing protein</fullName>
    </recommendedName>
</protein>
<dbReference type="KEGG" id="cant:NCTC13489_00010"/>
<reference evidence="2 4" key="1">
    <citation type="submission" date="2014-07" db="EMBL/GenBank/DDBJ databases">
        <authorList>
            <person name="Pisani N.G."/>
            <person name="Newman J.D."/>
        </authorList>
    </citation>
    <scope>NUCLEOTIDE SEQUENCE [LARGE SCALE GENOMIC DNA]</scope>
    <source>
        <strain evidence="2 4">LMG 24720</strain>
    </source>
</reference>
<dbReference type="OrthoDB" id="975117at2"/>
<dbReference type="Gene3D" id="2.60.40.3620">
    <property type="match status" value="2"/>
</dbReference>
<dbReference type="EMBL" id="JPEP01000001">
    <property type="protein sequence ID" value="KEY20207.1"/>
    <property type="molecule type" value="Genomic_DNA"/>
</dbReference>
<evidence type="ECO:0000313" key="5">
    <source>
        <dbReference type="Proteomes" id="UP000270036"/>
    </source>
</evidence>
<dbReference type="PROSITE" id="PS51257">
    <property type="entry name" value="PROKAR_LIPOPROTEIN"/>
    <property type="match status" value="1"/>
</dbReference>
<accession>A0A3S4YFD0</accession>
<reference evidence="3 5" key="2">
    <citation type="submission" date="2018-12" db="EMBL/GenBank/DDBJ databases">
        <authorList>
            <consortium name="Pathogen Informatics"/>
        </authorList>
    </citation>
    <scope>NUCLEOTIDE SEQUENCE [LARGE SCALE GENOMIC DNA]</scope>
    <source>
        <strain evidence="3 5">NCTC13489</strain>
    </source>
</reference>
<dbReference type="Proteomes" id="UP000028349">
    <property type="component" value="Unassembled WGS sequence"/>
</dbReference>
<dbReference type="InterPro" id="IPR025970">
    <property type="entry name" value="SusE"/>
</dbReference>
<dbReference type="Proteomes" id="UP000270036">
    <property type="component" value="Chromosome"/>
</dbReference>